<dbReference type="InterPro" id="IPR017920">
    <property type="entry name" value="COMM"/>
</dbReference>
<dbReference type="HOGENOM" id="CLU_1423231_0_0_1"/>
<evidence type="ECO:0000313" key="9">
    <source>
        <dbReference type="Proteomes" id="UP000030742"/>
    </source>
</evidence>
<dbReference type="Proteomes" id="UP000019118">
    <property type="component" value="Unassembled WGS sequence"/>
</dbReference>
<reference evidence="8 9" key="2">
    <citation type="journal article" date="2013" name="Genome Biol.">
        <title>Draft genome of the mountain pine beetle, Dendroctonus ponderosae Hopkins, a major forest pest.</title>
        <authorList>
            <person name="Keeling C.I."/>
            <person name="Yuen M.M."/>
            <person name="Liao N.Y."/>
            <person name="Docking T.R."/>
            <person name="Chan S.K."/>
            <person name="Taylor G.A."/>
            <person name="Palmquist D.L."/>
            <person name="Jackman S.D."/>
            <person name="Nguyen A."/>
            <person name="Li M."/>
            <person name="Henderson H."/>
            <person name="Janes J.K."/>
            <person name="Zhao Y."/>
            <person name="Pandoh P."/>
            <person name="Moore R."/>
            <person name="Sperling F.A."/>
            <person name="Huber D.P."/>
            <person name="Birol I."/>
            <person name="Jones S.J."/>
            <person name="Bohlmann J."/>
        </authorList>
    </citation>
    <scope>NUCLEOTIDE SEQUENCE</scope>
</reference>
<keyword evidence="8" id="KW-1185">Reference proteome</keyword>
<dbReference type="EMBL" id="BT128350">
    <property type="protein sequence ID" value="AEE63308.1"/>
    <property type="molecule type" value="mRNA"/>
</dbReference>
<gene>
    <name evidence="7" type="primary">109544577</name>
    <name evidence="4" type="ORF">D910_00939</name>
    <name evidence="5" type="ORF">D910_02150</name>
    <name evidence="6" type="ORF">D910_04124</name>
    <name evidence="3" type="ORF">YQE_12180</name>
</gene>
<dbReference type="KEGG" id="dpa:109544577"/>
<dbReference type="PANTHER" id="PTHR12333:SF0">
    <property type="entry name" value="COMM DOMAIN-CONTAINING PROTEIN 10"/>
    <property type="match status" value="1"/>
</dbReference>
<protein>
    <recommendedName>
        <fullName evidence="1">COMM domain-containing protein</fullName>
    </recommendedName>
</protein>
<proteinExistence type="evidence at transcript level"/>
<evidence type="ECO:0000313" key="4">
    <source>
        <dbReference type="EMBL" id="ERL83726.1"/>
    </source>
</evidence>
<dbReference type="EMBL" id="KB631617">
    <property type="protein sequence ID" value="ERL84725.1"/>
    <property type="molecule type" value="Genomic_DNA"/>
</dbReference>
<organism evidence="2">
    <name type="scientific">Dendroctonus ponderosae</name>
    <name type="common">Mountain pine beetle</name>
    <dbReference type="NCBI Taxonomy" id="77166"/>
    <lineage>
        <taxon>Eukaryota</taxon>
        <taxon>Metazoa</taxon>
        <taxon>Ecdysozoa</taxon>
        <taxon>Arthropoda</taxon>
        <taxon>Hexapoda</taxon>
        <taxon>Insecta</taxon>
        <taxon>Pterygota</taxon>
        <taxon>Neoptera</taxon>
        <taxon>Endopterygota</taxon>
        <taxon>Coleoptera</taxon>
        <taxon>Polyphaga</taxon>
        <taxon>Cucujiformia</taxon>
        <taxon>Curculionidae</taxon>
        <taxon>Scolytinae</taxon>
        <taxon>Dendroctonus</taxon>
    </lineage>
</organism>
<feature type="domain" description="COMM" evidence="1">
    <location>
        <begin position="125"/>
        <end position="195"/>
    </location>
</feature>
<evidence type="ECO:0000313" key="8">
    <source>
        <dbReference type="Proteomes" id="UP000019118"/>
    </source>
</evidence>
<dbReference type="EnsemblMetazoa" id="XM_019914858.1">
    <property type="protein sequence ID" value="XP_019770417.1"/>
    <property type="gene ID" value="LOC109544577"/>
</dbReference>
<dbReference type="Proteomes" id="UP000030742">
    <property type="component" value="Unassembled WGS sequence"/>
</dbReference>
<dbReference type="EMBL" id="KB630626">
    <property type="protein sequence ID" value="ERL83726.1"/>
    <property type="molecule type" value="Genomic_DNA"/>
</dbReference>
<accession>J3JYM1</accession>
<name>J3JYM1_DENPD</name>
<evidence type="ECO:0000313" key="5">
    <source>
        <dbReference type="EMBL" id="ERL84725.1"/>
    </source>
</evidence>
<dbReference type="Pfam" id="PF21672">
    <property type="entry name" value="COMM_HN"/>
    <property type="match status" value="1"/>
</dbReference>
<evidence type="ECO:0000313" key="3">
    <source>
        <dbReference type="EMBL" id="ENN71253.1"/>
    </source>
</evidence>
<reference evidence="7" key="3">
    <citation type="submission" date="2024-08" db="UniProtKB">
        <authorList>
            <consortium name="EnsemblMetazoa"/>
        </authorList>
    </citation>
    <scope>IDENTIFICATION</scope>
</reference>
<dbReference type="EMBL" id="KB741277">
    <property type="protein sequence ID" value="ENN71253.1"/>
    <property type="molecule type" value="Genomic_DNA"/>
</dbReference>
<evidence type="ECO:0000313" key="2">
    <source>
        <dbReference type="EMBL" id="AEE63308.1"/>
    </source>
</evidence>
<evidence type="ECO:0000259" key="1">
    <source>
        <dbReference type="PROSITE" id="PS51269"/>
    </source>
</evidence>
<dbReference type="AlphaFoldDB" id="J3JYM1"/>
<dbReference type="STRING" id="77166.J3JYM1"/>
<dbReference type="OrthoDB" id="77522at2759"/>
<dbReference type="Pfam" id="PF07258">
    <property type="entry name" value="COMM_domain"/>
    <property type="match status" value="1"/>
</dbReference>
<dbReference type="OMA" id="AWKLNVE"/>
<dbReference type="PROSITE" id="PS51269">
    <property type="entry name" value="COMM"/>
    <property type="match status" value="1"/>
</dbReference>
<dbReference type="EMBL" id="KB631850">
    <property type="protein sequence ID" value="ERL86718.1"/>
    <property type="molecule type" value="Genomic_DNA"/>
</dbReference>
<evidence type="ECO:0000313" key="6">
    <source>
        <dbReference type="EMBL" id="ERL86718.1"/>
    </source>
</evidence>
<sequence length="209" mass="24057">MSDLQWITINNRLQQGASLINNLNTKRYELLLSHIINSSSDDYFTETELQKLQDNLKLDENQLQLLVQSIAYIYKQSRRVILKPTELESQLVEKIGLDQGKAEIFTKQWLAETKKELGAFEDRHTLNSLKWELNMQVASDMGNKQVIPNAKIQLDLTKVTDETKKEAAILEMGEEDLQQLYSTLEAIQLRLDNISKNKASQPNSAHKKE</sequence>
<reference evidence="2" key="1">
    <citation type="journal article" date="2012" name="Insect Biochem. Mol. Biol.">
        <title>Transcriptome and full-length cDNA resources for the mountain pine beetle, Dendroctonus ponderosae Hopkins, a major insect pest of pine forests.</title>
        <authorList>
            <person name="Keeling C.I."/>
            <person name="Henderson H."/>
            <person name="Li M."/>
            <person name="Yuen M."/>
            <person name="Clark E.L."/>
            <person name="Fraser J.D."/>
            <person name="Huber D.P."/>
            <person name="Liao N.Y."/>
            <person name="Roderick Docking T."/>
            <person name="Birol I."/>
            <person name="Chan S.K."/>
            <person name="Taylor G.A."/>
            <person name="Palmquist D."/>
            <person name="Jones S.J."/>
            <person name="Bohlmann J."/>
        </authorList>
    </citation>
    <scope>NUCLEOTIDE SEQUENCE</scope>
    <source>
        <tissue evidence="2">Midgut and adhering fatbody of emerged adults of both sexes after feeding on lodgepole pine for up to 64 h</tissue>
    </source>
</reference>
<dbReference type="InterPro" id="IPR037361">
    <property type="entry name" value="COMMD10"/>
</dbReference>
<evidence type="ECO:0000313" key="7">
    <source>
        <dbReference type="EnsemblMetazoa" id="XP_019770417.1"/>
    </source>
</evidence>
<dbReference type="PANTHER" id="PTHR12333">
    <property type="entry name" value="COMM DOMAIN CONTAINING PROTEIN 10"/>
    <property type="match status" value="1"/>
</dbReference>